<reference evidence="4 5" key="1">
    <citation type="journal article" date="2019" name="Nat. Ecol. Evol.">
        <title>Megaphylogeny resolves global patterns of mushroom evolution.</title>
        <authorList>
            <person name="Varga T."/>
            <person name="Krizsan K."/>
            <person name="Foldi C."/>
            <person name="Dima B."/>
            <person name="Sanchez-Garcia M."/>
            <person name="Sanchez-Ramirez S."/>
            <person name="Szollosi G.J."/>
            <person name="Szarkandi J.G."/>
            <person name="Papp V."/>
            <person name="Albert L."/>
            <person name="Andreopoulos W."/>
            <person name="Angelini C."/>
            <person name="Antonin V."/>
            <person name="Barry K.W."/>
            <person name="Bougher N.L."/>
            <person name="Buchanan P."/>
            <person name="Buyck B."/>
            <person name="Bense V."/>
            <person name="Catcheside P."/>
            <person name="Chovatia M."/>
            <person name="Cooper J."/>
            <person name="Damon W."/>
            <person name="Desjardin D."/>
            <person name="Finy P."/>
            <person name="Geml J."/>
            <person name="Haridas S."/>
            <person name="Hughes K."/>
            <person name="Justo A."/>
            <person name="Karasinski D."/>
            <person name="Kautmanova I."/>
            <person name="Kiss B."/>
            <person name="Kocsube S."/>
            <person name="Kotiranta H."/>
            <person name="LaButti K.M."/>
            <person name="Lechner B.E."/>
            <person name="Liimatainen K."/>
            <person name="Lipzen A."/>
            <person name="Lukacs Z."/>
            <person name="Mihaltcheva S."/>
            <person name="Morgado L.N."/>
            <person name="Niskanen T."/>
            <person name="Noordeloos M.E."/>
            <person name="Ohm R.A."/>
            <person name="Ortiz-Santana B."/>
            <person name="Ovrebo C."/>
            <person name="Racz N."/>
            <person name="Riley R."/>
            <person name="Savchenko A."/>
            <person name="Shiryaev A."/>
            <person name="Soop K."/>
            <person name="Spirin V."/>
            <person name="Szebenyi C."/>
            <person name="Tomsovsky M."/>
            <person name="Tulloss R.E."/>
            <person name="Uehling J."/>
            <person name="Grigoriev I.V."/>
            <person name="Vagvolgyi C."/>
            <person name="Papp T."/>
            <person name="Martin F.M."/>
            <person name="Miettinen O."/>
            <person name="Hibbett D.S."/>
            <person name="Nagy L.G."/>
        </authorList>
    </citation>
    <scope>NUCLEOTIDE SEQUENCE [LARGE SCALE GENOMIC DNA]</scope>
    <source>
        <strain evidence="4 5">CBS 166.37</strain>
    </source>
</reference>
<evidence type="ECO:0000259" key="3">
    <source>
        <dbReference type="PROSITE" id="PS50157"/>
    </source>
</evidence>
<gene>
    <name evidence="4" type="ORF">BDQ12DRAFT_680383</name>
</gene>
<feature type="domain" description="C2H2-type" evidence="3">
    <location>
        <begin position="411"/>
        <end position="440"/>
    </location>
</feature>
<dbReference type="STRING" id="68775.A0A5C3M3Y5"/>
<organism evidence="4 5">
    <name type="scientific">Crucibulum laeve</name>
    <dbReference type="NCBI Taxonomy" id="68775"/>
    <lineage>
        <taxon>Eukaryota</taxon>
        <taxon>Fungi</taxon>
        <taxon>Dikarya</taxon>
        <taxon>Basidiomycota</taxon>
        <taxon>Agaricomycotina</taxon>
        <taxon>Agaricomycetes</taxon>
        <taxon>Agaricomycetidae</taxon>
        <taxon>Agaricales</taxon>
        <taxon>Agaricineae</taxon>
        <taxon>Nidulariaceae</taxon>
        <taxon>Crucibulum</taxon>
    </lineage>
</organism>
<dbReference type="Pfam" id="PF15909">
    <property type="entry name" value="zf-C2H2_8"/>
    <property type="match status" value="1"/>
</dbReference>
<keyword evidence="1" id="KW-0479">Metal-binding</keyword>
<evidence type="ECO:0000256" key="2">
    <source>
        <dbReference type="SAM" id="MobiDB-lite"/>
    </source>
</evidence>
<accession>A0A5C3M3Y5</accession>
<keyword evidence="5" id="KW-1185">Reference proteome</keyword>
<dbReference type="SUPFAM" id="SSF57667">
    <property type="entry name" value="beta-beta-alpha zinc fingers"/>
    <property type="match status" value="1"/>
</dbReference>
<name>A0A5C3M3Y5_9AGAR</name>
<feature type="region of interest" description="Disordered" evidence="2">
    <location>
        <begin position="1"/>
        <end position="69"/>
    </location>
</feature>
<dbReference type="InterPro" id="IPR013087">
    <property type="entry name" value="Znf_C2H2_type"/>
</dbReference>
<feature type="compositionally biased region" description="Basic and acidic residues" evidence="2">
    <location>
        <begin position="31"/>
        <end position="42"/>
    </location>
</feature>
<dbReference type="InterPro" id="IPR036236">
    <property type="entry name" value="Znf_C2H2_sf"/>
</dbReference>
<evidence type="ECO:0000256" key="1">
    <source>
        <dbReference type="PROSITE-ProRule" id="PRU00042"/>
    </source>
</evidence>
<dbReference type="InterPro" id="IPR031799">
    <property type="entry name" value="Znf-C2H2_ribbon"/>
</dbReference>
<protein>
    <recommendedName>
        <fullName evidence="3">C2H2-type domain-containing protein</fullName>
    </recommendedName>
</protein>
<sequence>MSDYLPADDSVPTIRIESEDWPSPTVPLRSNDWKDWRQRDPTPDPESPFSLSYGDNFPDNGDSDDINRLNNNDLSQFWSNIIASAPPLPLGSPTPQMGSGFQHSDMAGSGTHWGHPYQGTFLSVTAEEFRAAETSVLSTGFRFSDGPLEPLSNDMPPLVNFAGVSYMTDGNDTFNSYGVSDTNEAQTSFNNPHPPSLTVNITSPAFAEQTPSLVSSSSIDHDEYFRGRHSSAAEHRHRPYPGARTRSLSTSRQAASPYHIPDIPRSSRGRAASVSHIVHTVDTSSPYASAHYLTVPGSSMTSPAHSGPHILPSDGSGAGFLLISSVSETSPGYVEPNFHFFNPSNGNGQSSPGEVNRVVDAMAYSLEETSITEPGPSSPSMPDSNDIVRHKVATPNVTQAMIIRRKHPALFKCEVAGCTATFTTKQNLGNHINAHKGIRDFQCDVCTKKFGTRTVMIRHRARCAKKAGAS</sequence>
<dbReference type="EMBL" id="ML213597">
    <property type="protein sequence ID" value="TFK40119.1"/>
    <property type="molecule type" value="Genomic_DNA"/>
</dbReference>
<keyword evidence="1" id="KW-0863">Zinc-finger</keyword>
<dbReference type="AlphaFoldDB" id="A0A5C3M3Y5"/>
<dbReference type="PROSITE" id="PS50157">
    <property type="entry name" value="ZINC_FINGER_C2H2_2"/>
    <property type="match status" value="1"/>
</dbReference>
<evidence type="ECO:0000313" key="5">
    <source>
        <dbReference type="Proteomes" id="UP000308652"/>
    </source>
</evidence>
<dbReference type="Gene3D" id="3.30.160.60">
    <property type="entry name" value="Classic Zinc Finger"/>
    <property type="match status" value="1"/>
</dbReference>
<dbReference type="GO" id="GO:0008270">
    <property type="term" value="F:zinc ion binding"/>
    <property type="evidence" value="ECO:0007669"/>
    <property type="project" value="UniProtKB-KW"/>
</dbReference>
<dbReference type="SMART" id="SM00355">
    <property type="entry name" value="ZnF_C2H2"/>
    <property type="match status" value="2"/>
</dbReference>
<proteinExistence type="predicted"/>
<dbReference type="OrthoDB" id="3437960at2759"/>
<keyword evidence="1" id="KW-0862">Zinc</keyword>
<dbReference type="PROSITE" id="PS00028">
    <property type="entry name" value="ZINC_FINGER_C2H2_1"/>
    <property type="match status" value="1"/>
</dbReference>
<dbReference type="Proteomes" id="UP000308652">
    <property type="component" value="Unassembled WGS sequence"/>
</dbReference>
<evidence type="ECO:0000313" key="4">
    <source>
        <dbReference type="EMBL" id="TFK40119.1"/>
    </source>
</evidence>
<feature type="region of interest" description="Disordered" evidence="2">
    <location>
        <begin position="229"/>
        <end position="267"/>
    </location>
</feature>